<dbReference type="EMBL" id="BAABIQ010000008">
    <property type="protein sequence ID" value="GAA4788063.1"/>
    <property type="molecule type" value="Genomic_DNA"/>
</dbReference>
<organism evidence="12 13">
    <name type="scientific">Olivibacter ginsenosidimutans</name>
    <dbReference type="NCBI Taxonomy" id="1176537"/>
    <lineage>
        <taxon>Bacteria</taxon>
        <taxon>Pseudomonadati</taxon>
        <taxon>Bacteroidota</taxon>
        <taxon>Sphingobacteriia</taxon>
        <taxon>Sphingobacteriales</taxon>
        <taxon>Sphingobacteriaceae</taxon>
        <taxon>Olivibacter</taxon>
    </lineage>
</organism>
<comment type="cofactor">
    <cofactor evidence="2">
        <name>Mg(2+)</name>
        <dbReference type="ChEBI" id="CHEBI:18420"/>
    </cofactor>
</comment>
<evidence type="ECO:0000256" key="1">
    <source>
        <dbReference type="ARBA" id="ARBA00000077"/>
    </source>
</evidence>
<evidence type="ECO:0000256" key="10">
    <source>
        <dbReference type="ARBA" id="ARBA00022842"/>
    </source>
</evidence>
<evidence type="ECO:0000256" key="3">
    <source>
        <dbReference type="ARBA" id="ARBA00005300"/>
    </source>
</evidence>
<comment type="subunit">
    <text evidence="4">Monomer.</text>
</comment>
<keyword evidence="13" id="KW-1185">Reference proteome</keyword>
<keyword evidence="7" id="KW-0479">Metal-binding</keyword>
<evidence type="ECO:0000256" key="2">
    <source>
        <dbReference type="ARBA" id="ARBA00001946"/>
    </source>
</evidence>
<comment type="caution">
    <text evidence="12">The sequence shown here is derived from an EMBL/GenBank/DDBJ whole genome shotgun (WGS) entry which is preliminary data.</text>
</comment>
<dbReference type="SUPFAM" id="SSF53098">
    <property type="entry name" value="Ribonuclease H-like"/>
    <property type="match status" value="1"/>
</dbReference>
<evidence type="ECO:0000256" key="7">
    <source>
        <dbReference type="ARBA" id="ARBA00022723"/>
    </source>
</evidence>
<name>A0ABP9AYS3_9SPHI</name>
<dbReference type="NCBIfam" id="NF001236">
    <property type="entry name" value="PRK00203.1"/>
    <property type="match status" value="1"/>
</dbReference>
<dbReference type="PANTHER" id="PTHR10642:SF26">
    <property type="entry name" value="RIBONUCLEASE H1"/>
    <property type="match status" value="1"/>
</dbReference>
<keyword evidence="6" id="KW-0540">Nuclease</keyword>
<dbReference type="InterPro" id="IPR036397">
    <property type="entry name" value="RNaseH_sf"/>
</dbReference>
<dbReference type="RefSeq" id="WP_345231162.1">
    <property type="nucleotide sequence ID" value="NZ_BAABIQ010000008.1"/>
</dbReference>
<evidence type="ECO:0000259" key="11">
    <source>
        <dbReference type="PROSITE" id="PS50879"/>
    </source>
</evidence>
<comment type="catalytic activity">
    <reaction evidence="1">
        <text>Endonucleolytic cleavage to 5'-phosphomonoester.</text>
        <dbReference type="EC" id="3.1.26.4"/>
    </reaction>
</comment>
<dbReference type="Proteomes" id="UP001501411">
    <property type="component" value="Unassembled WGS sequence"/>
</dbReference>
<dbReference type="InterPro" id="IPR002156">
    <property type="entry name" value="RNaseH_domain"/>
</dbReference>
<keyword evidence="10" id="KW-0460">Magnesium</keyword>
<evidence type="ECO:0000256" key="4">
    <source>
        <dbReference type="ARBA" id="ARBA00011245"/>
    </source>
</evidence>
<dbReference type="InterPro" id="IPR022892">
    <property type="entry name" value="RNaseHI"/>
</dbReference>
<dbReference type="PROSITE" id="PS50879">
    <property type="entry name" value="RNASE_H_1"/>
    <property type="match status" value="1"/>
</dbReference>
<feature type="domain" description="RNase H type-1" evidence="11">
    <location>
        <begin position="1"/>
        <end position="136"/>
    </location>
</feature>
<sequence length="154" mass="17429">MIEIFTDGASSGNPGPGGYGVILKAGKYYKELAEGFRKTTNNRMELLAVIKGLEALKKPGNEVTIYSDSKYVVDAVEKKWVFGWLNKGFAGKKNSDLWLRFLQVYKLHQVKFVWVKGHAGHPENERCDQLAVKAGQDRQRHQIDTVFEQEANKL</sequence>
<dbReference type="EC" id="3.1.26.4" evidence="5"/>
<proteinExistence type="inferred from homology"/>
<keyword evidence="8" id="KW-0255">Endonuclease</keyword>
<reference evidence="13" key="1">
    <citation type="journal article" date="2019" name="Int. J. Syst. Evol. Microbiol.">
        <title>The Global Catalogue of Microorganisms (GCM) 10K type strain sequencing project: providing services to taxonomists for standard genome sequencing and annotation.</title>
        <authorList>
            <consortium name="The Broad Institute Genomics Platform"/>
            <consortium name="The Broad Institute Genome Sequencing Center for Infectious Disease"/>
            <person name="Wu L."/>
            <person name="Ma J."/>
        </authorList>
    </citation>
    <scope>NUCLEOTIDE SEQUENCE [LARGE SCALE GENOMIC DNA]</scope>
    <source>
        <strain evidence="13">JCM 18200</strain>
    </source>
</reference>
<dbReference type="InterPro" id="IPR012337">
    <property type="entry name" value="RNaseH-like_sf"/>
</dbReference>
<comment type="similarity">
    <text evidence="3">Belongs to the RNase H family.</text>
</comment>
<evidence type="ECO:0000256" key="5">
    <source>
        <dbReference type="ARBA" id="ARBA00012180"/>
    </source>
</evidence>
<dbReference type="Gene3D" id="3.30.420.10">
    <property type="entry name" value="Ribonuclease H-like superfamily/Ribonuclease H"/>
    <property type="match status" value="1"/>
</dbReference>
<dbReference type="CDD" id="cd09278">
    <property type="entry name" value="RNase_HI_prokaryote_like"/>
    <property type="match status" value="1"/>
</dbReference>
<dbReference type="Pfam" id="PF00075">
    <property type="entry name" value="RNase_H"/>
    <property type="match status" value="1"/>
</dbReference>
<evidence type="ECO:0000256" key="9">
    <source>
        <dbReference type="ARBA" id="ARBA00022801"/>
    </source>
</evidence>
<evidence type="ECO:0000313" key="12">
    <source>
        <dbReference type="EMBL" id="GAA4788063.1"/>
    </source>
</evidence>
<gene>
    <name evidence="12" type="primary">rnhA</name>
    <name evidence="12" type="ORF">GCM10023231_15290</name>
</gene>
<protein>
    <recommendedName>
        <fullName evidence="5">ribonuclease H</fullName>
        <ecNumber evidence="5">3.1.26.4</ecNumber>
    </recommendedName>
</protein>
<evidence type="ECO:0000256" key="6">
    <source>
        <dbReference type="ARBA" id="ARBA00022722"/>
    </source>
</evidence>
<dbReference type="PANTHER" id="PTHR10642">
    <property type="entry name" value="RIBONUCLEASE H1"/>
    <property type="match status" value="1"/>
</dbReference>
<dbReference type="InterPro" id="IPR050092">
    <property type="entry name" value="RNase_H"/>
</dbReference>
<evidence type="ECO:0000313" key="13">
    <source>
        <dbReference type="Proteomes" id="UP001501411"/>
    </source>
</evidence>
<evidence type="ECO:0000256" key="8">
    <source>
        <dbReference type="ARBA" id="ARBA00022759"/>
    </source>
</evidence>
<keyword evidence="9" id="KW-0378">Hydrolase</keyword>
<accession>A0ABP9AYS3</accession>